<dbReference type="Pfam" id="PF12721">
    <property type="entry name" value="RHIM"/>
    <property type="match status" value="1"/>
</dbReference>
<evidence type="ECO:0000313" key="2">
    <source>
        <dbReference type="Proteomes" id="UP001500603"/>
    </source>
</evidence>
<dbReference type="RefSeq" id="WP_345494282.1">
    <property type="nucleotide sequence ID" value="NZ_BAABJM010000001.1"/>
</dbReference>
<reference evidence="2" key="1">
    <citation type="journal article" date="2019" name="Int. J. Syst. Evol. Microbiol.">
        <title>The Global Catalogue of Microorganisms (GCM) 10K type strain sequencing project: providing services to taxonomists for standard genome sequencing and annotation.</title>
        <authorList>
            <consortium name="The Broad Institute Genomics Platform"/>
            <consortium name="The Broad Institute Genome Sequencing Center for Infectious Disease"/>
            <person name="Wu L."/>
            <person name="Ma J."/>
        </authorList>
    </citation>
    <scope>NUCLEOTIDE SEQUENCE [LARGE SCALE GENOMIC DNA]</scope>
    <source>
        <strain evidence="2">JCM 18298</strain>
    </source>
</reference>
<dbReference type="InterPro" id="IPR025735">
    <property type="entry name" value="RHIM"/>
</dbReference>
<keyword evidence="2" id="KW-1185">Reference proteome</keyword>
<evidence type="ECO:0000313" key="1">
    <source>
        <dbReference type="EMBL" id="GAA5047765.1"/>
    </source>
</evidence>
<comment type="caution">
    <text evidence="1">The sequence shown here is derived from an EMBL/GenBank/DDBJ whole genome shotgun (WGS) entry which is preliminary data.</text>
</comment>
<organism evidence="1 2">
    <name type="scientific">Nocardia callitridis</name>
    <dbReference type="NCBI Taxonomy" id="648753"/>
    <lineage>
        <taxon>Bacteria</taxon>
        <taxon>Bacillati</taxon>
        <taxon>Actinomycetota</taxon>
        <taxon>Actinomycetes</taxon>
        <taxon>Mycobacteriales</taxon>
        <taxon>Nocardiaceae</taxon>
        <taxon>Nocardia</taxon>
    </lineage>
</organism>
<proteinExistence type="predicted"/>
<dbReference type="EMBL" id="BAABJM010000001">
    <property type="protein sequence ID" value="GAA5047765.1"/>
    <property type="molecule type" value="Genomic_DNA"/>
</dbReference>
<protein>
    <submittedName>
        <fullName evidence="1">Uncharacterized protein</fullName>
    </submittedName>
</protein>
<accession>A0ABP9K1X4</accession>
<gene>
    <name evidence="1" type="ORF">GCM10023318_14690</name>
</gene>
<name>A0ABP9K1X4_9NOCA</name>
<sequence length="121" mass="12540">MDILTIISTALIAGAAAGGKDAASAAVRDAYGALRDRLGGGNVGEVVEANELAPGGNIGELETTLEQHLRASDTEQLRAAAETLLSRLPSDQVDQARNRVDLSHAKGVQIGNHNTQHNSFG</sequence>
<dbReference type="Proteomes" id="UP001500603">
    <property type="component" value="Unassembled WGS sequence"/>
</dbReference>